<reference evidence="2 3" key="1">
    <citation type="submission" date="2016-11" db="EMBL/GenBank/DDBJ databases">
        <authorList>
            <person name="Jaros S."/>
            <person name="Januszkiewicz K."/>
            <person name="Wedrychowicz H."/>
        </authorList>
    </citation>
    <scope>NUCLEOTIDE SEQUENCE [LARGE SCALE GENOMIC DNA]</scope>
    <source>
        <strain evidence="2 3">BPI-34</strain>
    </source>
</reference>
<dbReference type="RefSeq" id="WP_170857792.1">
    <property type="nucleotide sequence ID" value="NZ_FRCJ01000001.1"/>
</dbReference>
<dbReference type="Proteomes" id="UP000184280">
    <property type="component" value="Unassembled WGS sequence"/>
</dbReference>
<gene>
    <name evidence="2" type="ORF">SAMN04488494_0585</name>
</gene>
<protein>
    <submittedName>
        <fullName evidence="2">Uncharacterized protein</fullName>
    </submittedName>
</protein>
<keyword evidence="1" id="KW-1133">Transmembrane helix</keyword>
<keyword evidence="1" id="KW-0472">Membrane</keyword>
<dbReference type="AlphaFoldDB" id="A0A1M7D0P0"/>
<proteinExistence type="predicted"/>
<dbReference type="EMBL" id="FRCJ01000001">
    <property type="protein sequence ID" value="SHL72947.1"/>
    <property type="molecule type" value="Genomic_DNA"/>
</dbReference>
<feature type="transmembrane region" description="Helical" evidence="1">
    <location>
        <begin position="31"/>
        <end position="51"/>
    </location>
</feature>
<evidence type="ECO:0000313" key="2">
    <source>
        <dbReference type="EMBL" id="SHL72947.1"/>
    </source>
</evidence>
<name>A0A1M7D0P0_XYLRU</name>
<evidence type="ECO:0000256" key="1">
    <source>
        <dbReference type="SAM" id="Phobius"/>
    </source>
</evidence>
<sequence>MICTIIIIISQLIKLGYWIYKSGKKHDVGDAIASVIAIAIEFAIFYGAGLFDKLGW</sequence>
<keyword evidence="1" id="KW-0812">Transmembrane</keyword>
<organism evidence="2 3">
    <name type="scientific">Xylanibacter ruminicola</name>
    <name type="common">Prevotella ruminicola</name>
    <dbReference type="NCBI Taxonomy" id="839"/>
    <lineage>
        <taxon>Bacteria</taxon>
        <taxon>Pseudomonadati</taxon>
        <taxon>Bacteroidota</taxon>
        <taxon>Bacteroidia</taxon>
        <taxon>Bacteroidales</taxon>
        <taxon>Prevotellaceae</taxon>
        <taxon>Xylanibacter</taxon>
    </lineage>
</organism>
<evidence type="ECO:0000313" key="3">
    <source>
        <dbReference type="Proteomes" id="UP000184280"/>
    </source>
</evidence>
<accession>A0A1M7D0P0</accession>